<evidence type="ECO:0000256" key="1">
    <source>
        <dbReference type="ARBA" id="ARBA00004123"/>
    </source>
</evidence>
<evidence type="ECO:0000256" key="3">
    <source>
        <dbReference type="ARBA" id="ARBA00022737"/>
    </source>
</evidence>
<evidence type="ECO:0000256" key="6">
    <source>
        <dbReference type="ARBA" id="ARBA00023015"/>
    </source>
</evidence>
<keyword evidence="4 10" id="KW-0863">Zinc-finger</keyword>
<keyword evidence="6" id="KW-0805">Transcription regulation</keyword>
<evidence type="ECO:0000256" key="8">
    <source>
        <dbReference type="ARBA" id="ARBA00023163"/>
    </source>
</evidence>
<dbReference type="InterPro" id="IPR036236">
    <property type="entry name" value="Znf_C2H2_sf"/>
</dbReference>
<comment type="subcellular location">
    <subcellularLocation>
        <location evidence="1">Nucleus</location>
    </subcellularLocation>
</comment>
<comment type="caution">
    <text evidence="13">The sequence shown here is derived from an EMBL/GenBank/DDBJ whole genome shotgun (WGS) entry which is preliminary data.</text>
</comment>
<evidence type="ECO:0000313" key="14">
    <source>
        <dbReference type="Proteomes" id="UP000335636"/>
    </source>
</evidence>
<accession>A0A5E4CZR4</accession>
<reference evidence="13" key="1">
    <citation type="submission" date="2019-04" db="EMBL/GenBank/DDBJ databases">
        <authorList>
            <person name="Alioto T."/>
            <person name="Alioto T."/>
        </authorList>
    </citation>
    <scope>NUCLEOTIDE SEQUENCE [LARGE SCALE GENOMIC DNA]</scope>
</reference>
<dbReference type="SUPFAM" id="SSF57667">
    <property type="entry name" value="beta-beta-alpha zinc fingers"/>
    <property type="match status" value="1"/>
</dbReference>
<evidence type="ECO:0000256" key="9">
    <source>
        <dbReference type="ARBA" id="ARBA00023242"/>
    </source>
</evidence>
<dbReference type="EMBL" id="CABDUW010002569">
    <property type="protein sequence ID" value="VTJ87323.1"/>
    <property type="molecule type" value="Genomic_DNA"/>
</dbReference>
<keyword evidence="2" id="KW-0479">Metal-binding</keyword>
<name>A0A5E4CZR4_MARMO</name>
<protein>
    <recommendedName>
        <fullName evidence="12">C2H2-type domain-containing protein</fullName>
    </recommendedName>
</protein>
<evidence type="ECO:0000256" key="4">
    <source>
        <dbReference type="ARBA" id="ARBA00022771"/>
    </source>
</evidence>
<keyword evidence="3" id="KW-0677">Repeat</keyword>
<dbReference type="FunFam" id="3.30.160.60:FF:000184">
    <property type="entry name" value="Zinc finger protein 333"/>
    <property type="match status" value="1"/>
</dbReference>
<dbReference type="GO" id="GO:0008270">
    <property type="term" value="F:zinc ion binding"/>
    <property type="evidence" value="ECO:0007669"/>
    <property type="project" value="UniProtKB-KW"/>
</dbReference>
<dbReference type="GO" id="GO:0001227">
    <property type="term" value="F:DNA-binding transcription repressor activity, RNA polymerase II-specific"/>
    <property type="evidence" value="ECO:0007669"/>
    <property type="project" value="TreeGrafter"/>
</dbReference>
<dbReference type="GO" id="GO:0005654">
    <property type="term" value="C:nucleoplasm"/>
    <property type="evidence" value="ECO:0007669"/>
    <property type="project" value="TreeGrafter"/>
</dbReference>
<dbReference type="PANTHER" id="PTHR24399:SF67">
    <property type="entry name" value="ZINC FINGER PROTEIN 709-LIKE"/>
    <property type="match status" value="1"/>
</dbReference>
<dbReference type="PROSITE" id="PS00028">
    <property type="entry name" value="ZINC_FINGER_C2H2_1"/>
    <property type="match status" value="1"/>
</dbReference>
<feature type="region of interest" description="Disordered" evidence="11">
    <location>
        <begin position="189"/>
        <end position="209"/>
    </location>
</feature>
<proteinExistence type="predicted"/>
<keyword evidence="5" id="KW-0862">Zinc</keyword>
<feature type="domain" description="C2H2-type" evidence="12">
    <location>
        <begin position="38"/>
        <end position="65"/>
    </location>
</feature>
<dbReference type="PANTHER" id="PTHR24399">
    <property type="entry name" value="ZINC FINGER AND BTB DOMAIN-CONTAINING"/>
    <property type="match status" value="1"/>
</dbReference>
<keyword evidence="8" id="KW-0804">Transcription</keyword>
<evidence type="ECO:0000256" key="2">
    <source>
        <dbReference type="ARBA" id="ARBA00022723"/>
    </source>
</evidence>
<dbReference type="GO" id="GO:0002682">
    <property type="term" value="P:regulation of immune system process"/>
    <property type="evidence" value="ECO:0007669"/>
    <property type="project" value="TreeGrafter"/>
</dbReference>
<evidence type="ECO:0000259" key="12">
    <source>
        <dbReference type="PROSITE" id="PS50157"/>
    </source>
</evidence>
<dbReference type="SMART" id="SM00355">
    <property type="entry name" value="ZnF_C2H2"/>
    <property type="match status" value="2"/>
</dbReference>
<dbReference type="Gene3D" id="3.30.160.60">
    <property type="entry name" value="Classic Zinc Finger"/>
    <property type="match status" value="2"/>
</dbReference>
<dbReference type="PROSITE" id="PS50157">
    <property type="entry name" value="ZINC_FINGER_C2H2_2"/>
    <property type="match status" value="2"/>
</dbReference>
<dbReference type="InterPro" id="IPR013087">
    <property type="entry name" value="Znf_C2H2_type"/>
</dbReference>
<evidence type="ECO:0000256" key="7">
    <source>
        <dbReference type="ARBA" id="ARBA00023125"/>
    </source>
</evidence>
<feature type="domain" description="C2H2-type" evidence="12">
    <location>
        <begin position="66"/>
        <end position="93"/>
    </location>
</feature>
<sequence>MKAVCVKWPLVIHPLRGTSHLTLHADDLSIRSLERNPMNVKKCDKIFKWPSYLQDHERSHTGEKPYECKQCGKTFSLPVYCRRHAQTHTRKKHVCEQCGHAFRCSSAAVWLGTIRSHLSKETNFIFRTTHAKQNSLSGKTLRASTATTGFPQASLSNTSFSPPPTILLLLRPIGWVTWAEPKKSPIEQLRGLKGQGNSPMSITAEEPIS</sequence>
<evidence type="ECO:0000256" key="5">
    <source>
        <dbReference type="ARBA" id="ARBA00022833"/>
    </source>
</evidence>
<gene>
    <name evidence="13" type="ORF">MONAX_5E035718</name>
</gene>
<organism evidence="13 14">
    <name type="scientific">Marmota monax</name>
    <name type="common">Woodchuck</name>
    <dbReference type="NCBI Taxonomy" id="9995"/>
    <lineage>
        <taxon>Eukaryota</taxon>
        <taxon>Metazoa</taxon>
        <taxon>Chordata</taxon>
        <taxon>Craniata</taxon>
        <taxon>Vertebrata</taxon>
        <taxon>Euteleostomi</taxon>
        <taxon>Mammalia</taxon>
        <taxon>Eutheria</taxon>
        <taxon>Euarchontoglires</taxon>
        <taxon>Glires</taxon>
        <taxon>Rodentia</taxon>
        <taxon>Sciuromorpha</taxon>
        <taxon>Sciuridae</taxon>
        <taxon>Xerinae</taxon>
        <taxon>Marmotini</taxon>
        <taxon>Marmota</taxon>
    </lineage>
</organism>
<dbReference type="GO" id="GO:0000978">
    <property type="term" value="F:RNA polymerase II cis-regulatory region sequence-specific DNA binding"/>
    <property type="evidence" value="ECO:0007669"/>
    <property type="project" value="TreeGrafter"/>
</dbReference>
<dbReference type="AlphaFoldDB" id="A0A5E4CZR4"/>
<dbReference type="Proteomes" id="UP000335636">
    <property type="component" value="Unassembled WGS sequence"/>
</dbReference>
<evidence type="ECO:0000313" key="13">
    <source>
        <dbReference type="EMBL" id="VTJ87323.1"/>
    </source>
</evidence>
<keyword evidence="9" id="KW-0539">Nucleus</keyword>
<evidence type="ECO:0000256" key="10">
    <source>
        <dbReference type="PROSITE-ProRule" id="PRU00042"/>
    </source>
</evidence>
<dbReference type="GO" id="GO:0001817">
    <property type="term" value="P:regulation of cytokine production"/>
    <property type="evidence" value="ECO:0007669"/>
    <property type="project" value="TreeGrafter"/>
</dbReference>
<keyword evidence="14" id="KW-1185">Reference proteome</keyword>
<evidence type="ECO:0000256" key="11">
    <source>
        <dbReference type="SAM" id="MobiDB-lite"/>
    </source>
</evidence>
<keyword evidence="7" id="KW-0238">DNA-binding</keyword>